<organism evidence="1 2">
    <name type="scientific">Hymenoscyphus albidus</name>
    <dbReference type="NCBI Taxonomy" id="595503"/>
    <lineage>
        <taxon>Eukaryota</taxon>
        <taxon>Fungi</taxon>
        <taxon>Dikarya</taxon>
        <taxon>Ascomycota</taxon>
        <taxon>Pezizomycotina</taxon>
        <taxon>Leotiomycetes</taxon>
        <taxon>Helotiales</taxon>
        <taxon>Helotiaceae</taxon>
        <taxon>Hymenoscyphus</taxon>
    </lineage>
</organism>
<evidence type="ECO:0000313" key="2">
    <source>
        <dbReference type="Proteomes" id="UP000701801"/>
    </source>
</evidence>
<dbReference type="OrthoDB" id="194358at2759"/>
<evidence type="ECO:0000313" key="1">
    <source>
        <dbReference type="EMBL" id="CAG8979378.1"/>
    </source>
</evidence>
<comment type="caution">
    <text evidence="1">The sequence shown here is derived from an EMBL/GenBank/DDBJ whole genome shotgun (WGS) entry which is preliminary data.</text>
</comment>
<keyword evidence="2" id="KW-1185">Reference proteome</keyword>
<proteinExistence type="predicted"/>
<accession>A0A9N9PYE8</accession>
<dbReference type="EMBL" id="CAJVRM010000307">
    <property type="protein sequence ID" value="CAG8979378.1"/>
    <property type="molecule type" value="Genomic_DNA"/>
</dbReference>
<gene>
    <name evidence="1" type="ORF">HYALB_00002504</name>
</gene>
<dbReference type="AlphaFoldDB" id="A0A9N9PYE8"/>
<reference evidence="1" key="1">
    <citation type="submission" date="2021-07" db="EMBL/GenBank/DDBJ databases">
        <authorList>
            <person name="Durling M."/>
        </authorList>
    </citation>
    <scope>NUCLEOTIDE SEQUENCE</scope>
</reference>
<protein>
    <recommendedName>
        <fullName evidence="3">Fungal N-terminal domain-containing protein</fullName>
    </recommendedName>
</protein>
<evidence type="ECO:0008006" key="3">
    <source>
        <dbReference type="Google" id="ProtNLM"/>
    </source>
</evidence>
<name>A0A9N9PYE8_9HELO</name>
<dbReference type="Proteomes" id="UP000701801">
    <property type="component" value="Unassembled WGS sequence"/>
</dbReference>
<sequence>MAEVGIAASVAGLLSLAEIVVTRGYKFIKAVKDANTSVKTLVMEVQRALGPQLLDEDEESASFDPTTQVHYIEACCQSLLKIQENLLVAMPPSPMKVRHKICWPLKQSQTEELLKEMERHKSTMSMAISATKM</sequence>